<evidence type="ECO:0000313" key="2">
    <source>
        <dbReference type="EMBL" id="SHF42158.1"/>
    </source>
</evidence>
<dbReference type="PANTHER" id="PTHR41795:SF1">
    <property type="entry name" value="EXOPOLYSACCHARIDE SYNTHESIS PROTEIN"/>
    <property type="match status" value="1"/>
</dbReference>
<dbReference type="RefSeq" id="WP_072823524.1">
    <property type="nucleotide sequence ID" value="NZ_FQUJ01000011.1"/>
</dbReference>
<feature type="transmembrane region" description="Helical" evidence="1">
    <location>
        <begin position="42"/>
        <end position="75"/>
    </location>
</feature>
<evidence type="ECO:0000256" key="1">
    <source>
        <dbReference type="SAM" id="Phobius"/>
    </source>
</evidence>
<dbReference type="PIRSF" id="PIRSF033239">
    <property type="entry name" value="ExoD"/>
    <property type="match status" value="1"/>
</dbReference>
<dbReference type="InterPro" id="IPR010331">
    <property type="entry name" value="ExoD"/>
</dbReference>
<dbReference type="EMBL" id="FQUJ01000011">
    <property type="protein sequence ID" value="SHF42158.1"/>
    <property type="molecule type" value="Genomic_DNA"/>
</dbReference>
<organism evidence="2 3">
    <name type="scientific">Modicisalibacter ilicicola DSM 19980</name>
    <dbReference type="NCBI Taxonomy" id="1121942"/>
    <lineage>
        <taxon>Bacteria</taxon>
        <taxon>Pseudomonadati</taxon>
        <taxon>Pseudomonadota</taxon>
        <taxon>Gammaproteobacteria</taxon>
        <taxon>Oceanospirillales</taxon>
        <taxon>Halomonadaceae</taxon>
        <taxon>Modicisalibacter</taxon>
    </lineage>
</organism>
<dbReference type="STRING" id="1121942.SAMN02745148_02593"/>
<feature type="transmembrane region" description="Helical" evidence="1">
    <location>
        <begin position="170"/>
        <end position="188"/>
    </location>
</feature>
<keyword evidence="1" id="KW-0812">Transmembrane</keyword>
<protein>
    <submittedName>
        <fullName evidence="2">Uncharacterized conserved protein</fullName>
    </submittedName>
</protein>
<proteinExistence type="predicted"/>
<dbReference type="OrthoDB" id="8635607at2"/>
<keyword evidence="1" id="KW-1133">Transmembrane helix</keyword>
<keyword evidence="1" id="KW-0472">Membrane</keyword>
<dbReference type="Proteomes" id="UP000184346">
    <property type="component" value="Unassembled WGS sequence"/>
</dbReference>
<sequence>MTERITLTRLLEQLDESGTGEMLRLQDIVDNFDSRGFGPLLVLPALIVLLPTGAIPTIPTLCGLFIATLAGQLALGKTSPWLPRRLGRRGISHDRFHRAVTRLKPWTERFDKLLKPRLQAFANPLSRRLIAALAVMLALSMIPLELLPFAAALPALAIALMGLGLAAEDGLVMLIGLAVVIGGGVFLLW</sequence>
<dbReference type="Pfam" id="PF06055">
    <property type="entry name" value="ExoD"/>
    <property type="match status" value="1"/>
</dbReference>
<dbReference type="AlphaFoldDB" id="A0A1M5BI94"/>
<name>A0A1M5BI94_9GAMM</name>
<reference evidence="2 3" key="1">
    <citation type="submission" date="2016-11" db="EMBL/GenBank/DDBJ databases">
        <authorList>
            <person name="Jaros S."/>
            <person name="Januszkiewicz K."/>
            <person name="Wedrychowicz H."/>
        </authorList>
    </citation>
    <scope>NUCLEOTIDE SEQUENCE [LARGE SCALE GENOMIC DNA]</scope>
    <source>
        <strain evidence="2 3">DSM 19980</strain>
    </source>
</reference>
<dbReference type="PANTHER" id="PTHR41795">
    <property type="entry name" value="EXOPOLYSACCHARIDE SYNTHESIS PROTEIN"/>
    <property type="match status" value="1"/>
</dbReference>
<keyword evidence="3" id="KW-1185">Reference proteome</keyword>
<accession>A0A1M5BI94</accession>
<feature type="transmembrane region" description="Helical" evidence="1">
    <location>
        <begin position="129"/>
        <end position="158"/>
    </location>
</feature>
<evidence type="ECO:0000313" key="3">
    <source>
        <dbReference type="Proteomes" id="UP000184346"/>
    </source>
</evidence>
<gene>
    <name evidence="2" type="ORF">SAMN02745148_02593</name>
</gene>